<proteinExistence type="predicted"/>
<dbReference type="OrthoDB" id="7859990at2"/>
<dbReference type="Proteomes" id="UP000234882">
    <property type="component" value="Chromosome"/>
</dbReference>
<accession>A0A2K9MG94</accession>
<dbReference type="RefSeq" id="WP_101499848.1">
    <property type="nucleotide sequence ID" value="NZ_CP025583.1"/>
</dbReference>
<dbReference type="EMBL" id="CP025583">
    <property type="protein sequence ID" value="AUM74502.1"/>
    <property type="molecule type" value="Genomic_DNA"/>
</dbReference>
<evidence type="ECO:0000256" key="1">
    <source>
        <dbReference type="SAM" id="SignalP"/>
    </source>
</evidence>
<evidence type="ECO:0008006" key="4">
    <source>
        <dbReference type="Google" id="ProtNLM"/>
    </source>
</evidence>
<keyword evidence="3" id="KW-1185">Reference proteome</keyword>
<organism evidence="2 3">
    <name type="scientific">Paracoccus jeotgali</name>
    <dbReference type="NCBI Taxonomy" id="2065379"/>
    <lineage>
        <taxon>Bacteria</taxon>
        <taxon>Pseudomonadati</taxon>
        <taxon>Pseudomonadota</taxon>
        <taxon>Alphaproteobacteria</taxon>
        <taxon>Rhodobacterales</taxon>
        <taxon>Paracoccaceae</taxon>
        <taxon>Paracoccus</taxon>
    </lineage>
</organism>
<dbReference type="PROSITE" id="PS51257">
    <property type="entry name" value="PROKAR_LIPOPROTEIN"/>
    <property type="match status" value="1"/>
</dbReference>
<dbReference type="KEGG" id="paru:CYR75_09630"/>
<sequence>MTTTLRLIAPLVAIAALSGCMAGAPVQEPVQPAGIEPLPTAADSGLTERKPDLCKASTYANRIGQPGTVIPTLGISRTYRVVEYRGIEPQEYDPNRIVFRLDSTGAISGVDCG</sequence>
<reference evidence="3" key="1">
    <citation type="submission" date="2017-12" db="EMBL/GenBank/DDBJ databases">
        <title>Genomic analysis of Paracoccus sp. CBA4604.</title>
        <authorList>
            <person name="Roh S.W."/>
            <person name="Kim J.Y."/>
            <person name="Kim J.S."/>
        </authorList>
    </citation>
    <scope>NUCLEOTIDE SEQUENCE [LARGE SCALE GENOMIC DNA]</scope>
    <source>
        <strain evidence="3">CBA4604</strain>
    </source>
</reference>
<feature type="signal peptide" evidence="1">
    <location>
        <begin position="1"/>
        <end position="22"/>
    </location>
</feature>
<protein>
    <recommendedName>
        <fullName evidence="4">Peptidase inhibitor I78</fullName>
    </recommendedName>
</protein>
<evidence type="ECO:0000313" key="3">
    <source>
        <dbReference type="Proteomes" id="UP000234882"/>
    </source>
</evidence>
<gene>
    <name evidence="2" type="ORF">CYR75_09630</name>
</gene>
<keyword evidence="1" id="KW-0732">Signal</keyword>
<dbReference type="AlphaFoldDB" id="A0A2K9MG94"/>
<name>A0A2K9MG94_9RHOB</name>
<evidence type="ECO:0000313" key="2">
    <source>
        <dbReference type="EMBL" id="AUM74502.1"/>
    </source>
</evidence>
<feature type="chain" id="PRO_5014623143" description="Peptidase inhibitor I78" evidence="1">
    <location>
        <begin position="23"/>
        <end position="113"/>
    </location>
</feature>